<feature type="non-terminal residue" evidence="3">
    <location>
        <position position="1"/>
    </location>
</feature>
<evidence type="ECO:0000313" key="4">
    <source>
        <dbReference type="Proteomes" id="UP000186817"/>
    </source>
</evidence>
<gene>
    <name evidence="3" type="ORF">AK812_SmicGene46354</name>
</gene>
<accession>A0A1Q9BU15</accession>
<feature type="compositionally biased region" description="Low complexity" evidence="2">
    <location>
        <begin position="41"/>
        <end position="51"/>
    </location>
</feature>
<organism evidence="3 4">
    <name type="scientific">Symbiodinium microadriaticum</name>
    <name type="common">Dinoflagellate</name>
    <name type="synonym">Zooxanthella microadriatica</name>
    <dbReference type="NCBI Taxonomy" id="2951"/>
    <lineage>
        <taxon>Eukaryota</taxon>
        <taxon>Sar</taxon>
        <taxon>Alveolata</taxon>
        <taxon>Dinophyceae</taxon>
        <taxon>Suessiales</taxon>
        <taxon>Symbiodiniaceae</taxon>
        <taxon>Symbiodinium</taxon>
    </lineage>
</organism>
<proteinExistence type="predicted"/>
<keyword evidence="1" id="KW-0175">Coiled coil</keyword>
<name>A0A1Q9BU15_SYMMI</name>
<comment type="caution">
    <text evidence="3">The sequence shown here is derived from an EMBL/GenBank/DDBJ whole genome shotgun (WGS) entry which is preliminary data.</text>
</comment>
<reference evidence="3 4" key="1">
    <citation type="submission" date="2016-02" db="EMBL/GenBank/DDBJ databases">
        <title>Genome analysis of coral dinoflagellate symbionts highlights evolutionary adaptations to a symbiotic lifestyle.</title>
        <authorList>
            <person name="Aranda M."/>
            <person name="Li Y."/>
            <person name="Liew Y.J."/>
            <person name="Baumgarten S."/>
            <person name="Simakov O."/>
            <person name="Wilson M."/>
            <person name="Piel J."/>
            <person name="Ashoor H."/>
            <person name="Bougouffa S."/>
            <person name="Bajic V.B."/>
            <person name="Ryu T."/>
            <person name="Ravasi T."/>
            <person name="Bayer T."/>
            <person name="Micklem G."/>
            <person name="Kim H."/>
            <person name="Bhak J."/>
            <person name="Lajeunesse T.C."/>
            <person name="Voolstra C.R."/>
        </authorList>
    </citation>
    <scope>NUCLEOTIDE SEQUENCE [LARGE SCALE GENOMIC DNA]</scope>
    <source>
        <strain evidence="3 4">CCMP2467</strain>
    </source>
</reference>
<dbReference type="AlphaFoldDB" id="A0A1Q9BU15"/>
<sequence>ALQLSHGIRCLGAHQAVIKRSKEQLSWASIAFSGGAGGSGWRPPSGWRPVQVQPPGPPPKHGSQHGPSRDRRVKARAGKMSSLEEQVTHLTTERDQEILRRTAAEEDLQQEVNKRTAAEEDLQQEVSKRTAAEEDLQQEVSKRQAAEAEVAQEIRKRQALEAEVAQEIRKRKAAEELAEQQKRELNRADSKATKMVLDSLRLQETRLVENHSRAMRELKHQSELQLAEKQGEINTLKDKEDTHFRVRVQLRDEVTALTTRVQQLEADLTRERLARKGGGGKK</sequence>
<protein>
    <submittedName>
        <fullName evidence="3">Uncharacterized protein</fullName>
    </submittedName>
</protein>
<feature type="coiled-coil region" evidence="1">
    <location>
        <begin position="101"/>
        <end position="191"/>
    </location>
</feature>
<evidence type="ECO:0000256" key="1">
    <source>
        <dbReference type="SAM" id="Coils"/>
    </source>
</evidence>
<feature type="coiled-coil region" evidence="1">
    <location>
        <begin position="219"/>
        <end position="267"/>
    </location>
</feature>
<dbReference type="Proteomes" id="UP000186817">
    <property type="component" value="Unassembled WGS sequence"/>
</dbReference>
<dbReference type="EMBL" id="LSRX01004143">
    <property type="protein sequence ID" value="OLP74181.1"/>
    <property type="molecule type" value="Genomic_DNA"/>
</dbReference>
<feature type="region of interest" description="Disordered" evidence="2">
    <location>
        <begin position="35"/>
        <end position="94"/>
    </location>
</feature>
<evidence type="ECO:0000313" key="3">
    <source>
        <dbReference type="EMBL" id="OLP74181.1"/>
    </source>
</evidence>
<evidence type="ECO:0000256" key="2">
    <source>
        <dbReference type="SAM" id="MobiDB-lite"/>
    </source>
</evidence>
<keyword evidence="4" id="KW-1185">Reference proteome</keyword>